<comment type="caution">
    <text evidence="3">The sequence shown here is derived from an EMBL/GenBank/DDBJ whole genome shotgun (WGS) entry which is preliminary data.</text>
</comment>
<keyword evidence="2" id="KW-0732">Signal</keyword>
<dbReference type="Proteomes" id="UP000053669">
    <property type="component" value="Unassembled WGS sequence"/>
</dbReference>
<feature type="chain" id="PRO_5007105942" description="Glycosyl hydrolase" evidence="2">
    <location>
        <begin position="30"/>
        <end position="852"/>
    </location>
</feature>
<dbReference type="Gene3D" id="2.130.10.10">
    <property type="entry name" value="YVTN repeat-like/Quinoprotein amine dehydrogenase"/>
    <property type="match status" value="3"/>
</dbReference>
<dbReference type="InterPro" id="IPR036278">
    <property type="entry name" value="Sialidase_sf"/>
</dbReference>
<dbReference type="PANTHER" id="PTHR43739">
    <property type="entry name" value="XYLOGLUCANASE (EUROFUNG)"/>
    <property type="match status" value="1"/>
</dbReference>
<dbReference type="EMBL" id="LMWU01000017">
    <property type="protein sequence ID" value="KUN70280.1"/>
    <property type="molecule type" value="Genomic_DNA"/>
</dbReference>
<organism evidence="3 4">
    <name type="scientific">Streptomyces canus</name>
    <dbReference type="NCBI Taxonomy" id="58343"/>
    <lineage>
        <taxon>Bacteria</taxon>
        <taxon>Bacillati</taxon>
        <taxon>Actinomycetota</taxon>
        <taxon>Actinomycetes</taxon>
        <taxon>Kitasatosporales</taxon>
        <taxon>Streptomycetaceae</taxon>
        <taxon>Streptomyces</taxon>
        <taxon>Streptomyces aurantiacus group</taxon>
    </lineage>
</organism>
<evidence type="ECO:0000256" key="2">
    <source>
        <dbReference type="SAM" id="SignalP"/>
    </source>
</evidence>
<evidence type="ECO:0008006" key="5">
    <source>
        <dbReference type="Google" id="ProtNLM"/>
    </source>
</evidence>
<feature type="region of interest" description="Disordered" evidence="1">
    <location>
        <begin position="55"/>
        <end position="76"/>
    </location>
</feature>
<gene>
    <name evidence="3" type="ORF">AQJ46_18140</name>
</gene>
<evidence type="ECO:0000313" key="4">
    <source>
        <dbReference type="Proteomes" id="UP000053669"/>
    </source>
</evidence>
<reference evidence="3 4" key="1">
    <citation type="submission" date="2015-10" db="EMBL/GenBank/DDBJ databases">
        <title>Draft genome sequence of Streptomyces canus DSM 40017, type strain for the species Streptomyces canus.</title>
        <authorList>
            <person name="Ruckert C."/>
            <person name="Winkler A."/>
            <person name="Kalinowski J."/>
            <person name="Kampfer P."/>
            <person name="Glaeser S."/>
        </authorList>
    </citation>
    <scope>NUCLEOTIDE SEQUENCE [LARGE SCALE GENOMIC DNA]</scope>
    <source>
        <strain evidence="3 4">DSM 40017</strain>
    </source>
</reference>
<dbReference type="RefSeq" id="WP_059206581.1">
    <property type="nucleotide sequence ID" value="NZ_KQ948660.1"/>
</dbReference>
<sequence>MNLSHPPTGVRAAALATCALLLVAGRADAASPAHPHDHLRSGPVDPTRTTAVTALTAQDDGDGGDGDGTDRDDPTAGFAQQARMKTAPGDSIGPGALTHAYAQAGKLPTVPTRWSEVTNVPLQQEDKEYADPVASNFGSGFGLVSGRVSSLAVDGHTVYEGAADGGLWRSGDDGRHWKPLSDQQQTLAMGALAVNPADHSLWIGTGEPSNSGDSYTGLGIYRSTDRGNTWKQVGRRIDGSIVPRITFDGRGNVYAATNEGVLRRAADDITTDWTVALAPGDPDTSWSSAATDVAVRPGTGGRQVTAVIARQFVAAGDANGVYQSDDFGRPGTWHKVTVTGDLADVTPGRSTLSYSADGRELFALVGDATNGSSDGDVFRSATGDAAGPWTTVADEDVLKASGAQNSDAAGAAWYNQYVAVDPADPDHVYAGFSEVFESWDAGKTWATIGPYWNYGLKCYTNGLIAGGCPMTTHADQHAIAFGPGHRVYFGNDGGVYERSATLRPDPELPSKGWTNLNQDLRTLQYYDAAYGTDPKTGALSTWGGTQDNGNVLSLPGARELYQPSGGDGGFVLVDPADTDRAVNEYVDLDMSLTTNGGRSDGTTPSFTGISPACDWNADLKGCDPGPEFIAPYTSDTADVNHWVAGGRYVWDNAGKGWDTRCTADSCDWTAVHDTGEDHSVTALGVNGSVTYAGWEDWSGEQYASGIDTDAGGTWHRLTAPLPNRYVTSLTVDPRDARHVWATYGGFTRSYVSGAGEGHVFESTDGGTTWADRTGDLPDAPAGALALWHGHVVVGTDVGVFAAAPTATGSYTWYRLGGALPHAGIVSLDVSPDGGRLLVATHGRGLWSAQAPL</sequence>
<protein>
    <recommendedName>
        <fullName evidence="5">Glycosyl hydrolase</fullName>
    </recommendedName>
</protein>
<dbReference type="SUPFAM" id="SSF50939">
    <property type="entry name" value="Sialidases"/>
    <property type="match status" value="1"/>
</dbReference>
<accession>A0A101SA69</accession>
<dbReference type="InterPro" id="IPR015943">
    <property type="entry name" value="WD40/YVTN_repeat-like_dom_sf"/>
</dbReference>
<dbReference type="STRING" id="58343.AQJ46_18140"/>
<dbReference type="PANTHER" id="PTHR43739:SF5">
    <property type="entry name" value="EXO-ALPHA-SIALIDASE"/>
    <property type="match status" value="1"/>
</dbReference>
<evidence type="ECO:0000313" key="3">
    <source>
        <dbReference type="EMBL" id="KUN70280.1"/>
    </source>
</evidence>
<feature type="signal peptide" evidence="2">
    <location>
        <begin position="1"/>
        <end position="29"/>
    </location>
</feature>
<dbReference type="GO" id="GO:0010411">
    <property type="term" value="P:xyloglucan metabolic process"/>
    <property type="evidence" value="ECO:0007669"/>
    <property type="project" value="TreeGrafter"/>
</dbReference>
<dbReference type="SUPFAM" id="SSF110296">
    <property type="entry name" value="Oligoxyloglucan reducing end-specific cellobiohydrolase"/>
    <property type="match status" value="1"/>
</dbReference>
<proteinExistence type="predicted"/>
<name>A0A101SA69_9ACTN</name>
<evidence type="ECO:0000256" key="1">
    <source>
        <dbReference type="SAM" id="MobiDB-lite"/>
    </source>
</evidence>
<dbReference type="AlphaFoldDB" id="A0A101SA69"/>
<dbReference type="InterPro" id="IPR052025">
    <property type="entry name" value="Xyloglucanase_GH74"/>
</dbReference>